<sequence>MGGSGASAVGRARRLQHRARPGSGASVERGKFPSGSALCPGAGAAALRTNGAAPRNLVTASALEGSSEAEPWEGNNAGRSMLSFLHLHRVAAVVCGLGRGKEGFGHKSVGLWSCQEFVALSGVRFPVRSLWPCQGFVVLSGVCGPVRSSLSCQGSVGTEVCSAWPLTTAAPHRCLYALKVGWRVCWARAEEEDEQRHMAFISHDISMLRLFETFLENTPQLTLLLYIILRTNKAEISQGLGMVTAFLCVSWSLLDYHQSLRSFLQDKYELSRSSSIVYFLWNLFLICPRILALALFALLWPYGMAVHFSLVWLAMFLWVSLQGTDFMESPGSEQLYRAMVAVILYFSWFNVAQGGTLHRSIIYHGFMLVDSSLLGLAWLWGRAPEEEEEHSYLIPVVSAALPCYLLGLGLRVTYYKWLHPNVRVRQEGRYDEVDANGGGDGVEFRSFLEPDLVNRRMQWLAQSHFSLSQPAQQHFLNGDAAVESAV</sequence>
<keyword evidence="6 9" id="KW-1133">Transmembrane helix</keyword>
<comment type="similarity">
    <text evidence="2 9">Belongs to the XK family.</text>
</comment>
<keyword evidence="5" id="KW-0053">Apoptosis</keyword>
<evidence type="ECO:0000256" key="10">
    <source>
        <dbReference type="SAM" id="MobiDB-lite"/>
    </source>
</evidence>
<evidence type="ECO:0000256" key="4">
    <source>
        <dbReference type="ARBA" id="ARBA00022692"/>
    </source>
</evidence>
<dbReference type="Proteomes" id="UP000694408">
    <property type="component" value="Unplaced"/>
</dbReference>
<dbReference type="GO" id="GO:0043652">
    <property type="term" value="P:engulfment of apoptotic cell"/>
    <property type="evidence" value="ECO:0007669"/>
    <property type="project" value="TreeGrafter"/>
</dbReference>
<keyword evidence="3" id="KW-1003">Cell membrane</keyword>
<reference evidence="11" key="2">
    <citation type="submission" date="2025-09" db="UniProtKB">
        <authorList>
            <consortium name="Ensembl"/>
        </authorList>
    </citation>
    <scope>IDENTIFICATION</scope>
</reference>
<keyword evidence="7 9" id="KW-0472">Membrane</keyword>
<dbReference type="InterPro" id="IPR050895">
    <property type="entry name" value="XK-related_scramblase"/>
</dbReference>
<accession>A0A8C5IRC9</accession>
<feature type="transmembrane region" description="Helical" evidence="9">
    <location>
        <begin position="275"/>
        <end position="299"/>
    </location>
</feature>
<evidence type="ECO:0000256" key="6">
    <source>
        <dbReference type="ARBA" id="ARBA00022989"/>
    </source>
</evidence>
<protein>
    <recommendedName>
        <fullName evidence="9">XK-related protein</fullName>
    </recommendedName>
</protein>
<feature type="transmembrane region" description="Helical" evidence="9">
    <location>
        <begin position="335"/>
        <end position="355"/>
    </location>
</feature>
<feature type="transmembrane region" description="Helical" evidence="9">
    <location>
        <begin position="361"/>
        <end position="380"/>
    </location>
</feature>
<keyword evidence="4 9" id="KW-0812">Transmembrane</keyword>
<dbReference type="PANTHER" id="PTHR16024">
    <property type="entry name" value="XK-RELATED PROTEIN"/>
    <property type="match status" value="1"/>
</dbReference>
<dbReference type="GO" id="GO:0070782">
    <property type="term" value="P:phosphatidylserine exposure on apoptotic cell surface"/>
    <property type="evidence" value="ECO:0007669"/>
    <property type="project" value="TreeGrafter"/>
</dbReference>
<evidence type="ECO:0000313" key="11">
    <source>
        <dbReference type="Ensembl" id="ENSJHYP00000005982.1"/>
    </source>
</evidence>
<dbReference type="AlphaFoldDB" id="A0A8C5IRC9"/>
<feature type="compositionally biased region" description="Low complexity" evidence="10">
    <location>
        <begin position="1"/>
        <end position="10"/>
    </location>
</feature>
<organism evidence="11 12">
    <name type="scientific">Junco hyemalis</name>
    <name type="common">Dark-eyed junco</name>
    <dbReference type="NCBI Taxonomy" id="40217"/>
    <lineage>
        <taxon>Eukaryota</taxon>
        <taxon>Metazoa</taxon>
        <taxon>Chordata</taxon>
        <taxon>Craniata</taxon>
        <taxon>Vertebrata</taxon>
        <taxon>Euteleostomi</taxon>
        <taxon>Archelosauria</taxon>
        <taxon>Archosauria</taxon>
        <taxon>Dinosauria</taxon>
        <taxon>Saurischia</taxon>
        <taxon>Theropoda</taxon>
        <taxon>Coelurosauria</taxon>
        <taxon>Aves</taxon>
        <taxon>Neognathae</taxon>
        <taxon>Neoaves</taxon>
        <taxon>Telluraves</taxon>
        <taxon>Australaves</taxon>
        <taxon>Passeriformes</taxon>
        <taxon>Passerellidae</taxon>
        <taxon>Junco</taxon>
    </lineage>
</organism>
<feature type="transmembrane region" description="Helical" evidence="9">
    <location>
        <begin position="305"/>
        <end position="323"/>
    </location>
</feature>
<proteinExistence type="inferred from homology"/>
<evidence type="ECO:0000256" key="7">
    <source>
        <dbReference type="ARBA" id="ARBA00023136"/>
    </source>
</evidence>
<keyword evidence="12" id="KW-1185">Reference proteome</keyword>
<evidence type="ECO:0000256" key="8">
    <source>
        <dbReference type="ARBA" id="ARBA00024479"/>
    </source>
</evidence>
<evidence type="ECO:0000256" key="5">
    <source>
        <dbReference type="ARBA" id="ARBA00022703"/>
    </source>
</evidence>
<dbReference type="Ensembl" id="ENSJHYT00000007312.1">
    <property type="protein sequence ID" value="ENSJHYP00000005982.1"/>
    <property type="gene ID" value="ENSJHYG00000004858.1"/>
</dbReference>
<dbReference type="GO" id="GO:1902742">
    <property type="term" value="P:apoptotic process involved in development"/>
    <property type="evidence" value="ECO:0007669"/>
    <property type="project" value="TreeGrafter"/>
</dbReference>
<feature type="compositionally biased region" description="Basic residues" evidence="10">
    <location>
        <begin position="11"/>
        <end position="20"/>
    </location>
</feature>
<evidence type="ECO:0000256" key="9">
    <source>
        <dbReference type="RuleBase" id="RU910716"/>
    </source>
</evidence>
<comment type="subcellular location">
    <subcellularLocation>
        <location evidence="1">Cell membrane</location>
        <topology evidence="1">Multi-pass membrane protein</topology>
    </subcellularLocation>
    <subcellularLocation>
        <location evidence="9">Membrane</location>
        <topology evidence="9">Multi-pass membrane protein</topology>
    </subcellularLocation>
</comment>
<reference evidence="11" key="1">
    <citation type="submission" date="2025-08" db="UniProtKB">
        <authorList>
            <consortium name="Ensembl"/>
        </authorList>
    </citation>
    <scope>IDENTIFICATION</scope>
</reference>
<feature type="transmembrane region" description="Helical" evidence="9">
    <location>
        <begin position="392"/>
        <end position="414"/>
    </location>
</feature>
<name>A0A8C5IRC9_JUNHY</name>
<comment type="catalytic activity">
    <reaction evidence="8">
        <text>a 1,2-diacyl-sn-glycero-3-phospho-L-serine(in) = a 1,2-diacyl-sn-glycero-3-phospho-L-serine(out)</text>
        <dbReference type="Rhea" id="RHEA:38663"/>
        <dbReference type="ChEBI" id="CHEBI:57262"/>
    </reaction>
</comment>
<evidence type="ECO:0000313" key="12">
    <source>
        <dbReference type="Proteomes" id="UP000694408"/>
    </source>
</evidence>
<dbReference type="PANTHER" id="PTHR16024:SF8">
    <property type="entry name" value="XK-RELATED PROTEIN 8"/>
    <property type="match status" value="1"/>
</dbReference>
<evidence type="ECO:0000256" key="3">
    <source>
        <dbReference type="ARBA" id="ARBA00022475"/>
    </source>
</evidence>
<dbReference type="Pfam" id="PF09815">
    <property type="entry name" value="XK-related"/>
    <property type="match status" value="1"/>
</dbReference>
<dbReference type="GO" id="GO:0005886">
    <property type="term" value="C:plasma membrane"/>
    <property type="evidence" value="ECO:0007669"/>
    <property type="project" value="UniProtKB-SubCell"/>
</dbReference>
<feature type="region of interest" description="Disordered" evidence="10">
    <location>
        <begin position="1"/>
        <end position="31"/>
    </location>
</feature>
<evidence type="ECO:0000256" key="1">
    <source>
        <dbReference type="ARBA" id="ARBA00004651"/>
    </source>
</evidence>
<evidence type="ECO:0000256" key="2">
    <source>
        <dbReference type="ARBA" id="ARBA00008789"/>
    </source>
</evidence>
<dbReference type="InterPro" id="IPR018629">
    <property type="entry name" value="XK-rel"/>
</dbReference>